<comment type="caution">
    <text evidence="2">The sequence shown here is derived from an EMBL/GenBank/DDBJ whole genome shotgun (WGS) entry which is preliminary data.</text>
</comment>
<feature type="compositionally biased region" description="Acidic residues" evidence="1">
    <location>
        <begin position="9"/>
        <end position="21"/>
    </location>
</feature>
<dbReference type="Proteomes" id="UP000828251">
    <property type="component" value="Unassembled WGS sequence"/>
</dbReference>
<protein>
    <submittedName>
        <fullName evidence="2">Uncharacterized protein</fullName>
    </submittedName>
</protein>
<sequence length="88" mass="9872">MRFCHNNSDNDEEKEVSDVEPIETNPTNEEIAPKAPEKEPKKIEFASIETDCEDEEEANASVVPLVDSTVAIPPPFTVPMTEQDREIN</sequence>
<dbReference type="EMBL" id="JAIQCV010000012">
    <property type="protein sequence ID" value="KAH1037890.1"/>
    <property type="molecule type" value="Genomic_DNA"/>
</dbReference>
<feature type="region of interest" description="Disordered" evidence="1">
    <location>
        <begin position="1"/>
        <end position="42"/>
    </location>
</feature>
<evidence type="ECO:0000313" key="3">
    <source>
        <dbReference type="Proteomes" id="UP000828251"/>
    </source>
</evidence>
<gene>
    <name evidence="2" type="ORF">J1N35_039633</name>
</gene>
<keyword evidence="3" id="KW-1185">Reference proteome</keyword>
<proteinExistence type="predicted"/>
<evidence type="ECO:0000256" key="1">
    <source>
        <dbReference type="SAM" id="MobiDB-lite"/>
    </source>
</evidence>
<accession>A0A9D3UC42</accession>
<feature type="compositionally biased region" description="Basic and acidic residues" evidence="1">
    <location>
        <begin position="31"/>
        <end position="42"/>
    </location>
</feature>
<name>A0A9D3UC42_9ROSI</name>
<reference evidence="2 3" key="1">
    <citation type="journal article" date="2021" name="Plant Biotechnol. J.">
        <title>Multi-omics assisted identification of the key and species-specific regulatory components of drought-tolerant mechanisms in Gossypium stocksii.</title>
        <authorList>
            <person name="Yu D."/>
            <person name="Ke L."/>
            <person name="Zhang D."/>
            <person name="Wu Y."/>
            <person name="Sun Y."/>
            <person name="Mei J."/>
            <person name="Sun J."/>
            <person name="Sun Y."/>
        </authorList>
    </citation>
    <scope>NUCLEOTIDE SEQUENCE [LARGE SCALE GENOMIC DNA]</scope>
    <source>
        <strain evidence="3">cv. E1</strain>
        <tissue evidence="2">Leaf</tissue>
    </source>
</reference>
<evidence type="ECO:0000313" key="2">
    <source>
        <dbReference type="EMBL" id="KAH1037890.1"/>
    </source>
</evidence>
<organism evidence="2 3">
    <name type="scientific">Gossypium stocksii</name>
    <dbReference type="NCBI Taxonomy" id="47602"/>
    <lineage>
        <taxon>Eukaryota</taxon>
        <taxon>Viridiplantae</taxon>
        <taxon>Streptophyta</taxon>
        <taxon>Embryophyta</taxon>
        <taxon>Tracheophyta</taxon>
        <taxon>Spermatophyta</taxon>
        <taxon>Magnoliopsida</taxon>
        <taxon>eudicotyledons</taxon>
        <taxon>Gunneridae</taxon>
        <taxon>Pentapetalae</taxon>
        <taxon>rosids</taxon>
        <taxon>malvids</taxon>
        <taxon>Malvales</taxon>
        <taxon>Malvaceae</taxon>
        <taxon>Malvoideae</taxon>
        <taxon>Gossypium</taxon>
    </lineage>
</organism>
<dbReference type="AlphaFoldDB" id="A0A9D3UC42"/>